<dbReference type="Proteomes" id="UP001520878">
    <property type="component" value="Unassembled WGS sequence"/>
</dbReference>
<dbReference type="NCBIfam" id="NF003439">
    <property type="entry name" value="PRK04968.1"/>
    <property type="match status" value="1"/>
</dbReference>
<dbReference type="InterPro" id="IPR009948">
    <property type="entry name" value="Syd"/>
</dbReference>
<dbReference type="RefSeq" id="WP_229156751.1">
    <property type="nucleotide sequence ID" value="NZ_JAJEWP010000001.1"/>
</dbReference>
<protein>
    <submittedName>
        <fullName evidence="4">SecY-interacting protein</fullName>
    </submittedName>
</protein>
<evidence type="ECO:0000256" key="1">
    <source>
        <dbReference type="ARBA" id="ARBA00022475"/>
    </source>
</evidence>
<dbReference type="Gene3D" id="3.40.1580.20">
    <property type="entry name" value="Syd protein"/>
    <property type="match status" value="1"/>
</dbReference>
<dbReference type="CDD" id="cd16323">
    <property type="entry name" value="Syd"/>
    <property type="match status" value="1"/>
</dbReference>
<evidence type="ECO:0000256" key="3">
    <source>
        <dbReference type="ARBA" id="ARBA00023136"/>
    </source>
</evidence>
<sequence>MQHDIFAIIDQLLDDYRRQHGEELTIDYDSQWESPCYRHQAESGQSVAWQPVRRDQPADFSGLESALEIHMPDALKALFGGYFSDNIGVYDTRGPVELLFAWNDEDVERLQQNLIGHVLMKRRLGQPDTLFFALTDEEDLILSVEVDTGAVVLEPVGLPARETLAPDLASFLARLTVTAP</sequence>
<dbReference type="Pfam" id="PF07348">
    <property type="entry name" value="Syd"/>
    <property type="match status" value="1"/>
</dbReference>
<comment type="caution">
    <text evidence="4">The sequence shown here is derived from an EMBL/GenBank/DDBJ whole genome shotgun (WGS) entry which is preliminary data.</text>
</comment>
<name>A0ABS8G6J9_9ALTE</name>
<proteinExistence type="predicted"/>
<reference evidence="4 5" key="1">
    <citation type="submission" date="2021-10" db="EMBL/GenBank/DDBJ databases">
        <title>Draft genome of Aestuariibacter halophilus JC2043.</title>
        <authorList>
            <person name="Emsley S.A."/>
            <person name="Pfannmuller K.M."/>
            <person name="Ushijima B."/>
            <person name="Saw J.H."/>
            <person name="Videau P."/>
        </authorList>
    </citation>
    <scope>NUCLEOTIDE SEQUENCE [LARGE SCALE GENOMIC DNA]</scope>
    <source>
        <strain evidence="4 5">JC2043</strain>
    </source>
</reference>
<evidence type="ECO:0000256" key="2">
    <source>
        <dbReference type="ARBA" id="ARBA00022519"/>
    </source>
</evidence>
<dbReference type="InterPro" id="IPR038228">
    <property type="entry name" value="Syd_sf"/>
</dbReference>
<keyword evidence="5" id="KW-1185">Reference proteome</keyword>
<organism evidence="4 5">
    <name type="scientific">Fluctibacter halophilus</name>
    <dbReference type="NCBI Taxonomy" id="226011"/>
    <lineage>
        <taxon>Bacteria</taxon>
        <taxon>Pseudomonadati</taxon>
        <taxon>Pseudomonadota</taxon>
        <taxon>Gammaproteobacteria</taxon>
        <taxon>Alteromonadales</taxon>
        <taxon>Alteromonadaceae</taxon>
        <taxon>Fluctibacter</taxon>
    </lineage>
</organism>
<keyword evidence="3" id="KW-0472">Membrane</keyword>
<evidence type="ECO:0000313" key="4">
    <source>
        <dbReference type="EMBL" id="MCC2614836.1"/>
    </source>
</evidence>
<dbReference type="EMBL" id="JAJEWP010000001">
    <property type="protein sequence ID" value="MCC2614836.1"/>
    <property type="molecule type" value="Genomic_DNA"/>
</dbReference>
<evidence type="ECO:0000313" key="5">
    <source>
        <dbReference type="Proteomes" id="UP001520878"/>
    </source>
</evidence>
<accession>A0ABS8G6J9</accession>
<keyword evidence="1" id="KW-1003">Cell membrane</keyword>
<gene>
    <name evidence="4" type="primary">syd</name>
    <name evidence="4" type="ORF">LJ739_01110</name>
</gene>
<keyword evidence="2" id="KW-0997">Cell inner membrane</keyword>